<feature type="domain" description="RRM" evidence="4">
    <location>
        <begin position="19"/>
        <end position="113"/>
    </location>
</feature>
<dbReference type="Gene3D" id="3.30.70.330">
    <property type="match status" value="1"/>
</dbReference>
<organism evidence="6 7">
    <name type="scientific">Taphrina deformans (strain PYCC 5710 / ATCC 11124 / CBS 356.35 / IMI 108563 / JCM 9778 / NBRC 8474)</name>
    <name type="common">Peach leaf curl fungus</name>
    <name type="synonym">Lalaria deformans</name>
    <dbReference type="NCBI Taxonomy" id="1097556"/>
    <lineage>
        <taxon>Eukaryota</taxon>
        <taxon>Fungi</taxon>
        <taxon>Dikarya</taxon>
        <taxon>Ascomycota</taxon>
        <taxon>Taphrinomycotina</taxon>
        <taxon>Taphrinomycetes</taxon>
        <taxon>Taphrinales</taxon>
        <taxon>Taphrinaceae</taxon>
        <taxon>Taphrina</taxon>
    </lineage>
</organism>
<reference evidence="6 7" key="1">
    <citation type="journal article" date="2013" name="MBio">
        <title>Genome sequencing of the plant pathogen Taphrina deformans, the causal agent of peach leaf curl.</title>
        <authorList>
            <person name="Cisse O.H."/>
            <person name="Almeida J.M.G.C.F."/>
            <person name="Fonseca A."/>
            <person name="Kumar A.A."/>
            <person name="Salojaervi J."/>
            <person name="Overmyer K."/>
            <person name="Hauser P.M."/>
            <person name="Pagni M."/>
        </authorList>
    </citation>
    <scope>NUCLEOTIDE SEQUENCE [LARGE SCALE GENOMIC DNA]</scope>
    <source>
        <strain evidence="7">PYCC 5710 / ATCC 11124 / CBS 356.35 / IMI 108563 / JCM 9778 / NBRC 8474</strain>
    </source>
</reference>
<feature type="compositionally biased region" description="Polar residues" evidence="3">
    <location>
        <begin position="216"/>
        <end position="234"/>
    </location>
</feature>
<evidence type="ECO:0000313" key="7">
    <source>
        <dbReference type="Proteomes" id="UP000013776"/>
    </source>
</evidence>
<dbReference type="PROSITE" id="PS50102">
    <property type="entry name" value="RRM"/>
    <property type="match status" value="1"/>
</dbReference>
<dbReference type="EMBL" id="CAHR02000002">
    <property type="protein sequence ID" value="CCG80543.1"/>
    <property type="molecule type" value="Genomic_DNA"/>
</dbReference>
<dbReference type="GO" id="GO:0003729">
    <property type="term" value="F:mRNA binding"/>
    <property type="evidence" value="ECO:0007669"/>
    <property type="project" value="TreeGrafter"/>
</dbReference>
<dbReference type="InterPro" id="IPR001374">
    <property type="entry name" value="R3H_dom"/>
</dbReference>
<proteinExistence type="predicted"/>
<dbReference type="Pfam" id="PF01424">
    <property type="entry name" value="R3H"/>
    <property type="match status" value="1"/>
</dbReference>
<accession>R4XB57</accession>
<keyword evidence="7" id="KW-1185">Reference proteome</keyword>
<dbReference type="STRING" id="1097556.R4XB57"/>
<feature type="compositionally biased region" description="Polar residues" evidence="3">
    <location>
        <begin position="293"/>
        <end position="317"/>
    </location>
</feature>
<feature type="region of interest" description="Disordered" evidence="3">
    <location>
        <begin position="344"/>
        <end position="376"/>
    </location>
</feature>
<evidence type="ECO:0000259" key="5">
    <source>
        <dbReference type="PROSITE" id="PS51061"/>
    </source>
</evidence>
<keyword evidence="1 2" id="KW-0694">RNA-binding</keyword>
<sequence length="376" mass="41206">MSPGLGTVVGDDGDEVISTAVVVKNIPFSLKKETLLELFVSSYPICHPPRILIIKDQMALPKPYAFNYHFDNGTFRGLAFANFHSSEETQHVIRALNGYELIGRKLRVEYKKVLPADQRERIELQKRQRTVQEESAATMNALRAKTVEKKLELDLNDPATLQIYSQLLLFRDDNSPQSRTQMAFPPEFSMHQRRVVHLISQRLGLEHSSRGEGDESGSQLGAPSSHNGSSTSQVPLAAQAPVSAGPPGPLRIETRQPDITQRRNFAHAHAQHLQPPGLKSIKSYENLRAPSPLRTSAGATSSDYFSASGTQSSSSPFASPVPNYPNPLASPGVGIVMASLADMSMNNSMPTRQPKGPGPKNAFARAVGRKDNDTYE</sequence>
<dbReference type="GO" id="GO:0005634">
    <property type="term" value="C:nucleus"/>
    <property type="evidence" value="ECO:0007669"/>
    <property type="project" value="TreeGrafter"/>
</dbReference>
<dbReference type="GO" id="GO:0005737">
    <property type="term" value="C:cytoplasm"/>
    <property type="evidence" value="ECO:0007669"/>
    <property type="project" value="TreeGrafter"/>
</dbReference>
<feature type="domain" description="R3H" evidence="5">
    <location>
        <begin position="157"/>
        <end position="224"/>
    </location>
</feature>
<dbReference type="VEuPathDB" id="FungiDB:TAPDE_000051"/>
<name>R4XB57_TAPDE</name>
<evidence type="ECO:0000313" key="6">
    <source>
        <dbReference type="EMBL" id="CCG80543.1"/>
    </source>
</evidence>
<dbReference type="InterPro" id="IPR035979">
    <property type="entry name" value="RBD_domain_sf"/>
</dbReference>
<gene>
    <name evidence="6" type="ORF">TAPDE_000051</name>
</gene>
<dbReference type="eggNOG" id="KOG0108">
    <property type="taxonomic scope" value="Eukaryota"/>
</dbReference>
<evidence type="ECO:0000259" key="4">
    <source>
        <dbReference type="PROSITE" id="PS50102"/>
    </source>
</evidence>
<dbReference type="InterPro" id="IPR036867">
    <property type="entry name" value="R3H_dom_sf"/>
</dbReference>
<dbReference type="Proteomes" id="UP000013776">
    <property type="component" value="Unassembled WGS sequence"/>
</dbReference>
<dbReference type="InterPro" id="IPR050374">
    <property type="entry name" value="RRT5_SRSF_SR"/>
</dbReference>
<dbReference type="InterPro" id="IPR000504">
    <property type="entry name" value="RRM_dom"/>
</dbReference>
<dbReference type="AlphaFoldDB" id="R4XB57"/>
<dbReference type="OrthoDB" id="434258at2759"/>
<dbReference type="SUPFAM" id="SSF82708">
    <property type="entry name" value="R3H domain"/>
    <property type="match status" value="1"/>
</dbReference>
<dbReference type="Pfam" id="PF00076">
    <property type="entry name" value="RRM_1"/>
    <property type="match status" value="1"/>
</dbReference>
<evidence type="ECO:0000256" key="3">
    <source>
        <dbReference type="SAM" id="MobiDB-lite"/>
    </source>
</evidence>
<comment type="caution">
    <text evidence="6">The sequence shown here is derived from an EMBL/GenBank/DDBJ whole genome shotgun (WGS) entry which is preliminary data.</text>
</comment>
<dbReference type="InterPro" id="IPR012677">
    <property type="entry name" value="Nucleotide-bd_a/b_plait_sf"/>
</dbReference>
<dbReference type="SMART" id="SM00360">
    <property type="entry name" value="RRM"/>
    <property type="match status" value="1"/>
</dbReference>
<dbReference type="Gene3D" id="3.30.1370.50">
    <property type="entry name" value="R3H-like domain"/>
    <property type="match status" value="1"/>
</dbReference>
<dbReference type="SUPFAM" id="SSF54928">
    <property type="entry name" value="RNA-binding domain, RBD"/>
    <property type="match status" value="1"/>
</dbReference>
<feature type="region of interest" description="Disordered" evidence="3">
    <location>
        <begin position="292"/>
        <end position="322"/>
    </location>
</feature>
<evidence type="ECO:0000256" key="2">
    <source>
        <dbReference type="PROSITE-ProRule" id="PRU00176"/>
    </source>
</evidence>
<protein>
    <submittedName>
        <fullName evidence="6">R3H domain protein</fullName>
    </submittedName>
</protein>
<evidence type="ECO:0000256" key="1">
    <source>
        <dbReference type="ARBA" id="ARBA00022884"/>
    </source>
</evidence>
<dbReference type="PANTHER" id="PTHR23003:SF17">
    <property type="entry name" value="RNA-BINDING PROTEIN PIN4"/>
    <property type="match status" value="1"/>
</dbReference>
<dbReference type="PANTHER" id="PTHR23003">
    <property type="entry name" value="RNA RECOGNITION MOTIF RRM DOMAIN CONTAINING PROTEIN"/>
    <property type="match status" value="1"/>
</dbReference>
<feature type="region of interest" description="Disordered" evidence="3">
    <location>
        <begin position="206"/>
        <end position="253"/>
    </location>
</feature>
<dbReference type="PROSITE" id="PS51061">
    <property type="entry name" value="R3H"/>
    <property type="match status" value="1"/>
</dbReference>